<name>A0A0G0Z6L7_9BACT</name>
<gene>
    <name evidence="2" type="ORF">UV07_C0010G0010</name>
</gene>
<feature type="domain" description="N-acetyltransferase" evidence="1">
    <location>
        <begin position="2"/>
        <end position="143"/>
    </location>
</feature>
<accession>A0A0G0Z6L7</accession>
<dbReference type="SUPFAM" id="SSF55729">
    <property type="entry name" value="Acyl-CoA N-acyltransferases (Nat)"/>
    <property type="match status" value="1"/>
</dbReference>
<reference evidence="2 3" key="1">
    <citation type="journal article" date="2015" name="Nature">
        <title>rRNA introns, odd ribosomes, and small enigmatic genomes across a large radiation of phyla.</title>
        <authorList>
            <person name="Brown C.T."/>
            <person name="Hug L.A."/>
            <person name="Thomas B.C."/>
            <person name="Sharon I."/>
            <person name="Castelle C.J."/>
            <person name="Singh A."/>
            <person name="Wilkins M.J."/>
            <person name="Williams K.H."/>
            <person name="Banfield J.F."/>
        </authorList>
    </citation>
    <scope>NUCLEOTIDE SEQUENCE [LARGE SCALE GENOMIC DNA]</scope>
</reference>
<dbReference type="InterPro" id="IPR016181">
    <property type="entry name" value="Acyl_CoA_acyltransferase"/>
</dbReference>
<dbReference type="PANTHER" id="PTHR43072">
    <property type="entry name" value="N-ACETYLTRANSFERASE"/>
    <property type="match status" value="1"/>
</dbReference>
<dbReference type="GO" id="GO:0016747">
    <property type="term" value="F:acyltransferase activity, transferring groups other than amino-acyl groups"/>
    <property type="evidence" value="ECO:0007669"/>
    <property type="project" value="InterPro"/>
</dbReference>
<sequence length="143" mass="16518">MVKIRKINSKDLSSIIKIGKKINEFQISNTGIFWSRDQLARWTKSKNDICLIAEDHNNIVGFVLFACHLPTKKSTFENIWVDSAYRKKGIARHLIDRALKNLDKKNISYIMGFVSENNKEHLSFLKKVGFSVGNKGHWIDKLI</sequence>
<dbReference type="Gene3D" id="3.40.630.30">
    <property type="match status" value="1"/>
</dbReference>
<dbReference type="Proteomes" id="UP000033986">
    <property type="component" value="Unassembled WGS sequence"/>
</dbReference>
<organism evidence="2 3">
    <name type="scientific">Candidatus Azambacteria bacterium GW2011_GWB1_42_17</name>
    <dbReference type="NCBI Taxonomy" id="1618615"/>
    <lineage>
        <taxon>Bacteria</taxon>
        <taxon>Candidatus Azamiibacteriota</taxon>
    </lineage>
</organism>
<evidence type="ECO:0000313" key="2">
    <source>
        <dbReference type="EMBL" id="KKS44299.1"/>
    </source>
</evidence>
<dbReference type="AlphaFoldDB" id="A0A0G0Z6L7"/>
<dbReference type="EMBL" id="LCDB01000010">
    <property type="protein sequence ID" value="KKS44299.1"/>
    <property type="molecule type" value="Genomic_DNA"/>
</dbReference>
<dbReference type="Pfam" id="PF00583">
    <property type="entry name" value="Acetyltransf_1"/>
    <property type="match status" value="1"/>
</dbReference>
<proteinExistence type="predicted"/>
<evidence type="ECO:0000313" key="3">
    <source>
        <dbReference type="Proteomes" id="UP000033986"/>
    </source>
</evidence>
<comment type="caution">
    <text evidence="2">The sequence shown here is derived from an EMBL/GenBank/DDBJ whole genome shotgun (WGS) entry which is preliminary data.</text>
</comment>
<dbReference type="PROSITE" id="PS51186">
    <property type="entry name" value="GNAT"/>
    <property type="match status" value="1"/>
</dbReference>
<dbReference type="CDD" id="cd04301">
    <property type="entry name" value="NAT_SF"/>
    <property type="match status" value="1"/>
</dbReference>
<evidence type="ECO:0000259" key="1">
    <source>
        <dbReference type="PROSITE" id="PS51186"/>
    </source>
</evidence>
<protein>
    <recommendedName>
        <fullName evidence="1">N-acetyltransferase domain-containing protein</fullName>
    </recommendedName>
</protein>
<dbReference type="InterPro" id="IPR000182">
    <property type="entry name" value="GNAT_dom"/>
</dbReference>